<accession>A0AAW7MMZ0</accession>
<dbReference type="InterPro" id="IPR007055">
    <property type="entry name" value="BON_dom"/>
</dbReference>
<dbReference type="AlphaFoldDB" id="A0AAW7MMZ0"/>
<gene>
    <name evidence="3" type="ORF">DBA34_12390</name>
    <name evidence="4" type="ORF">DBB29_15700</name>
</gene>
<dbReference type="PANTHER" id="PTHR34606:SF15">
    <property type="entry name" value="BON DOMAIN-CONTAINING PROTEIN"/>
    <property type="match status" value="1"/>
</dbReference>
<proteinExistence type="predicted"/>
<evidence type="ECO:0000313" key="4">
    <source>
        <dbReference type="EMBL" id="MDN4579558.1"/>
    </source>
</evidence>
<dbReference type="Pfam" id="PF04972">
    <property type="entry name" value="BON"/>
    <property type="match status" value="1"/>
</dbReference>
<dbReference type="EMBL" id="QAIC01000040">
    <property type="protein sequence ID" value="MDN4574054.1"/>
    <property type="molecule type" value="Genomic_DNA"/>
</dbReference>
<sequence length="161" mass="16801">MPGKVSPKTRSPQGCGTSNVPEVTPEAAMPWVRRLNFGRLIMKQANLLKLVMAGALATTGIAAHALDQGGIIKIADQSGASGVMSDTGRKIDDSALTAKVKAELLAKKDVPSTKVHVTTRHGVVHLTGSVPQSAQKTLVVDTVKGVEGVVDVKDDIKVMGK</sequence>
<dbReference type="InterPro" id="IPR014004">
    <property type="entry name" value="Transpt-assoc_nodulatn_dom_bac"/>
</dbReference>
<comment type="caution">
    <text evidence="3">The sequence shown here is derived from an EMBL/GenBank/DDBJ whole genome shotgun (WGS) entry which is preliminary data.</text>
</comment>
<reference evidence="3" key="1">
    <citation type="submission" date="2018-04" db="EMBL/GenBank/DDBJ databases">
        <authorList>
            <person name="Jy Z."/>
        </authorList>
    </citation>
    <scope>NUCLEOTIDE SEQUENCE</scope>
    <source>
        <strain evidence="4">AS13</strain>
        <strain evidence="3">LA18</strain>
    </source>
</reference>
<dbReference type="PANTHER" id="PTHR34606">
    <property type="entry name" value="BON DOMAIN-CONTAINING PROTEIN"/>
    <property type="match status" value="1"/>
</dbReference>
<evidence type="ECO:0000313" key="6">
    <source>
        <dbReference type="Proteomes" id="UP001172791"/>
    </source>
</evidence>
<organism evidence="3 6">
    <name type="scientific">Pandoraea cepalis</name>
    <dbReference type="NCBI Taxonomy" id="2508294"/>
    <lineage>
        <taxon>Bacteria</taxon>
        <taxon>Pseudomonadati</taxon>
        <taxon>Pseudomonadota</taxon>
        <taxon>Betaproteobacteria</taxon>
        <taxon>Burkholderiales</taxon>
        <taxon>Burkholderiaceae</taxon>
        <taxon>Pandoraea</taxon>
    </lineage>
</organism>
<dbReference type="Gene3D" id="3.30.1340.30">
    <property type="match status" value="1"/>
</dbReference>
<dbReference type="SMART" id="SM00749">
    <property type="entry name" value="BON"/>
    <property type="match status" value="1"/>
</dbReference>
<feature type="compositionally biased region" description="Polar residues" evidence="1">
    <location>
        <begin position="8"/>
        <end position="21"/>
    </location>
</feature>
<dbReference type="Proteomes" id="UP001172791">
    <property type="component" value="Unassembled WGS sequence"/>
</dbReference>
<feature type="region of interest" description="Disordered" evidence="1">
    <location>
        <begin position="1"/>
        <end position="22"/>
    </location>
</feature>
<evidence type="ECO:0000256" key="1">
    <source>
        <dbReference type="SAM" id="MobiDB-lite"/>
    </source>
</evidence>
<evidence type="ECO:0000313" key="3">
    <source>
        <dbReference type="EMBL" id="MDN4574054.1"/>
    </source>
</evidence>
<evidence type="ECO:0000313" key="5">
    <source>
        <dbReference type="Proteomes" id="UP001172788"/>
    </source>
</evidence>
<dbReference type="EMBL" id="QAID01000043">
    <property type="protein sequence ID" value="MDN4579558.1"/>
    <property type="molecule type" value="Genomic_DNA"/>
</dbReference>
<evidence type="ECO:0000259" key="2">
    <source>
        <dbReference type="PROSITE" id="PS50914"/>
    </source>
</evidence>
<dbReference type="Proteomes" id="UP001172788">
    <property type="component" value="Unassembled WGS sequence"/>
</dbReference>
<protein>
    <submittedName>
        <fullName evidence="3">Transporter</fullName>
    </submittedName>
</protein>
<keyword evidence="5" id="KW-1185">Reference proteome</keyword>
<dbReference type="InterPro" id="IPR051686">
    <property type="entry name" value="Lipoprotein_DolP"/>
</dbReference>
<feature type="domain" description="BON" evidence="2">
    <location>
        <begin position="92"/>
        <end position="160"/>
    </location>
</feature>
<name>A0AAW7MMZ0_9BURK</name>
<dbReference type="PROSITE" id="PS50914">
    <property type="entry name" value="BON"/>
    <property type="match status" value="1"/>
</dbReference>